<dbReference type="EMBL" id="JACSQB010000062">
    <property type="protein sequence ID" value="MBD8047102.1"/>
    <property type="molecule type" value="Genomic_DNA"/>
</dbReference>
<proteinExistence type="predicted"/>
<reference evidence="1 2" key="1">
    <citation type="submission" date="2020-08" db="EMBL/GenBank/DDBJ databases">
        <title>A Genomic Blueprint of the Chicken Gut Microbiome.</title>
        <authorList>
            <person name="Gilroy R."/>
            <person name="Ravi A."/>
            <person name="Getino M."/>
            <person name="Pursley I."/>
            <person name="Horton D.L."/>
            <person name="Alikhan N.-F."/>
            <person name="Baker D."/>
            <person name="Gharbi K."/>
            <person name="Hall N."/>
            <person name="Watson M."/>
            <person name="Adriaenssens E.M."/>
            <person name="Foster-Nyarko E."/>
            <person name="Jarju S."/>
            <person name="Secka A."/>
            <person name="Antonio M."/>
            <person name="Oren A."/>
            <person name="Chaudhuri R."/>
            <person name="La Ragione R.M."/>
            <person name="Hildebrand F."/>
            <person name="Pallen M.J."/>
        </authorList>
    </citation>
    <scope>NUCLEOTIDE SEQUENCE [LARGE SCALE GENOMIC DNA]</scope>
    <source>
        <strain evidence="1 2">N37</strain>
    </source>
</reference>
<accession>A0ABR8YS58</accession>
<dbReference type="InterPro" id="IPR029033">
    <property type="entry name" value="His_PPase_superfam"/>
</dbReference>
<keyword evidence="2" id="KW-1185">Reference proteome</keyword>
<name>A0ABR8YS58_9CLOT</name>
<dbReference type="SUPFAM" id="SSF53254">
    <property type="entry name" value="Phosphoglycerate mutase-like"/>
    <property type="match status" value="1"/>
</dbReference>
<evidence type="ECO:0000313" key="2">
    <source>
        <dbReference type="Proteomes" id="UP000627166"/>
    </source>
</evidence>
<evidence type="ECO:0000313" key="1">
    <source>
        <dbReference type="EMBL" id="MBD8047102.1"/>
    </source>
</evidence>
<dbReference type="Proteomes" id="UP000627166">
    <property type="component" value="Unassembled WGS sequence"/>
</dbReference>
<organism evidence="1 2">
    <name type="scientific">Clostridium faecium</name>
    <dbReference type="NCBI Taxonomy" id="2762223"/>
    <lineage>
        <taxon>Bacteria</taxon>
        <taxon>Bacillati</taxon>
        <taxon>Bacillota</taxon>
        <taxon>Clostridia</taxon>
        <taxon>Eubacteriales</taxon>
        <taxon>Clostridiaceae</taxon>
        <taxon>Clostridium</taxon>
    </lineage>
</organism>
<gene>
    <name evidence="1" type="ORF">H9637_08635</name>
</gene>
<protein>
    <recommendedName>
        <fullName evidence="3">Histidine phosphatase family protein</fullName>
    </recommendedName>
</protein>
<sequence>MKTNIYLVRYAHSNYNGDELNRPLSPKGVIDRNKITEILIKENIDFILIC</sequence>
<evidence type="ECO:0008006" key="3">
    <source>
        <dbReference type="Google" id="ProtNLM"/>
    </source>
</evidence>
<dbReference type="RefSeq" id="WP_191740073.1">
    <property type="nucleotide sequence ID" value="NZ_JACSQB010000062.1"/>
</dbReference>
<comment type="caution">
    <text evidence="1">The sequence shown here is derived from an EMBL/GenBank/DDBJ whole genome shotgun (WGS) entry which is preliminary data.</text>
</comment>